<evidence type="ECO:0008006" key="4">
    <source>
        <dbReference type="Google" id="ProtNLM"/>
    </source>
</evidence>
<reference evidence="3" key="1">
    <citation type="submission" date="2018-02" db="EMBL/GenBank/DDBJ databases">
        <title>Genome sequencing of Solimonas sp. HR-BB.</title>
        <authorList>
            <person name="Lee Y."/>
            <person name="Jeon C.O."/>
        </authorList>
    </citation>
    <scope>NUCLEOTIDE SEQUENCE [LARGE SCALE GENOMIC DNA]</scope>
    <source>
        <strain evidence="3">HR-E</strain>
    </source>
</reference>
<dbReference type="RefSeq" id="WP_105191476.1">
    <property type="nucleotide sequence ID" value="NZ_PTQZ01000048.1"/>
</dbReference>
<keyword evidence="1" id="KW-0812">Transmembrane</keyword>
<gene>
    <name evidence="2" type="ORF">C5O18_03425</name>
</gene>
<sequence length="196" mass="21760">MTTEPTRPPVADLRMPVELTRRAERKPAPPRRRLWALLAALGLVLVIAEGIWLSKDFWLGQPAVRMALTPVLDRAGYTLERPRLRDAWGVSGLNLSAEAGTGDRVWHLDAVLVNRTAILQPWPVLEVTLRDWQGRLAGRRQLAPAEYLPAGLPADLGPDALVASDRPLRIRVSVQLPLREDGRAAPVEHAEMRPLP</sequence>
<dbReference type="Proteomes" id="UP000243900">
    <property type="component" value="Unassembled WGS sequence"/>
</dbReference>
<dbReference type="InterPro" id="IPR021834">
    <property type="entry name" value="DUF3426"/>
</dbReference>
<name>A0A2P6ATV5_9GAMM</name>
<keyword evidence="3" id="KW-1185">Reference proteome</keyword>
<keyword evidence="1" id="KW-0472">Membrane</keyword>
<dbReference type="EMBL" id="PTQZ01000048">
    <property type="protein sequence ID" value="PQA48258.1"/>
    <property type="molecule type" value="Genomic_DNA"/>
</dbReference>
<protein>
    <recommendedName>
        <fullName evidence="4">DUF3426 domain-containing protein</fullName>
    </recommendedName>
</protein>
<evidence type="ECO:0000256" key="1">
    <source>
        <dbReference type="SAM" id="Phobius"/>
    </source>
</evidence>
<proteinExistence type="predicted"/>
<keyword evidence="1" id="KW-1133">Transmembrane helix</keyword>
<comment type="caution">
    <text evidence="2">The sequence shown here is derived from an EMBL/GenBank/DDBJ whole genome shotgun (WGS) entry which is preliminary data.</text>
</comment>
<dbReference type="OrthoDB" id="6717714at2"/>
<feature type="transmembrane region" description="Helical" evidence="1">
    <location>
        <begin position="34"/>
        <end position="53"/>
    </location>
</feature>
<evidence type="ECO:0000313" key="3">
    <source>
        <dbReference type="Proteomes" id="UP000243900"/>
    </source>
</evidence>
<accession>A0A2P6ATV5</accession>
<dbReference type="Pfam" id="PF11906">
    <property type="entry name" value="DUF3426"/>
    <property type="match status" value="1"/>
</dbReference>
<evidence type="ECO:0000313" key="2">
    <source>
        <dbReference type="EMBL" id="PQA48258.1"/>
    </source>
</evidence>
<dbReference type="AlphaFoldDB" id="A0A2P6ATV5"/>
<organism evidence="2 3">
    <name type="scientific">Amnimonas aquatica</name>
    <dbReference type="NCBI Taxonomy" id="2094561"/>
    <lineage>
        <taxon>Bacteria</taxon>
        <taxon>Pseudomonadati</taxon>
        <taxon>Pseudomonadota</taxon>
        <taxon>Gammaproteobacteria</taxon>
        <taxon>Moraxellales</taxon>
        <taxon>Moraxellaceae</taxon>
        <taxon>Amnimonas</taxon>
    </lineage>
</organism>